<keyword evidence="7" id="KW-1185">Reference proteome</keyword>
<dbReference type="OrthoDB" id="6428749at2759"/>
<organism evidence="6 7">
    <name type="scientific">Xylona heveae (strain CBS 132557 / TC161)</name>
    <dbReference type="NCBI Taxonomy" id="1328760"/>
    <lineage>
        <taxon>Eukaryota</taxon>
        <taxon>Fungi</taxon>
        <taxon>Dikarya</taxon>
        <taxon>Ascomycota</taxon>
        <taxon>Pezizomycotina</taxon>
        <taxon>Xylonomycetes</taxon>
        <taxon>Xylonales</taxon>
        <taxon>Xylonaceae</taxon>
        <taxon>Xylona</taxon>
    </lineage>
</organism>
<dbReference type="EMBL" id="KV407454">
    <property type="protein sequence ID" value="KZF26180.1"/>
    <property type="molecule type" value="Genomic_DNA"/>
</dbReference>
<name>A0A165JFU9_XYLHT</name>
<feature type="domain" description="Amidase" evidence="5">
    <location>
        <begin position="79"/>
        <end position="547"/>
    </location>
</feature>
<feature type="binding site" evidence="4">
    <location>
        <position position="184"/>
    </location>
    <ligand>
        <name>substrate</name>
    </ligand>
</feature>
<evidence type="ECO:0000313" key="6">
    <source>
        <dbReference type="EMBL" id="KZF26180.1"/>
    </source>
</evidence>
<dbReference type="PANTHER" id="PTHR46072:SF4">
    <property type="entry name" value="AMIDASE C550.07-RELATED"/>
    <property type="match status" value="1"/>
</dbReference>
<keyword evidence="2" id="KW-0378">Hydrolase</keyword>
<evidence type="ECO:0000256" key="2">
    <source>
        <dbReference type="ARBA" id="ARBA00022801"/>
    </source>
</evidence>
<reference evidence="6 7" key="1">
    <citation type="journal article" date="2016" name="Fungal Biol.">
        <title>The genome of Xylona heveae provides a window into fungal endophytism.</title>
        <authorList>
            <person name="Gazis R."/>
            <person name="Kuo A."/>
            <person name="Riley R."/>
            <person name="LaButti K."/>
            <person name="Lipzen A."/>
            <person name="Lin J."/>
            <person name="Amirebrahimi M."/>
            <person name="Hesse C.N."/>
            <person name="Spatafora J.W."/>
            <person name="Henrissat B."/>
            <person name="Hainaut M."/>
            <person name="Grigoriev I.V."/>
            <person name="Hibbett D.S."/>
        </authorList>
    </citation>
    <scope>NUCLEOTIDE SEQUENCE [LARGE SCALE GENOMIC DNA]</scope>
    <source>
        <strain evidence="6 7">TC161</strain>
    </source>
</reference>
<proteinExistence type="inferred from homology"/>
<gene>
    <name evidence="6" type="ORF">L228DRAFT_242606</name>
</gene>
<evidence type="ECO:0000256" key="1">
    <source>
        <dbReference type="ARBA" id="ARBA00009199"/>
    </source>
</evidence>
<dbReference type="InterPro" id="IPR023631">
    <property type="entry name" value="Amidase_dom"/>
</dbReference>
<feature type="binding site" evidence="4">
    <location>
        <position position="210"/>
    </location>
    <ligand>
        <name>substrate</name>
    </ligand>
</feature>
<feature type="active site" description="Acyl-ester intermediate" evidence="3">
    <location>
        <position position="234"/>
    </location>
</feature>
<feature type="binding site" evidence="4">
    <location>
        <begin position="231"/>
        <end position="234"/>
    </location>
    <ligand>
        <name>substrate</name>
    </ligand>
</feature>
<dbReference type="RefSeq" id="XP_018191735.1">
    <property type="nucleotide sequence ID" value="XM_018331482.1"/>
</dbReference>
<dbReference type="FunCoup" id="A0A165JFU9">
    <property type="interactions" value="49"/>
</dbReference>
<dbReference type="PIRSF" id="PIRSF001221">
    <property type="entry name" value="Amidase_fungi"/>
    <property type="match status" value="1"/>
</dbReference>
<dbReference type="InterPro" id="IPR036928">
    <property type="entry name" value="AS_sf"/>
</dbReference>
<feature type="active site" description="Charge relay system" evidence="3">
    <location>
        <position position="210"/>
    </location>
</feature>
<dbReference type="PANTHER" id="PTHR46072">
    <property type="entry name" value="AMIDASE-RELATED-RELATED"/>
    <property type="match status" value="1"/>
</dbReference>
<accession>A0A165JFU9</accession>
<protein>
    <submittedName>
        <fullName evidence="6">Amidase</fullName>
    </submittedName>
</protein>
<dbReference type="Pfam" id="PF01425">
    <property type="entry name" value="Amidase"/>
    <property type="match status" value="1"/>
</dbReference>
<dbReference type="SUPFAM" id="SSF75304">
    <property type="entry name" value="Amidase signature (AS) enzymes"/>
    <property type="match status" value="1"/>
</dbReference>
<evidence type="ECO:0000259" key="5">
    <source>
        <dbReference type="Pfam" id="PF01425"/>
    </source>
</evidence>
<dbReference type="OMA" id="AQVATNC"/>
<dbReference type="InParanoid" id="A0A165JFU9"/>
<dbReference type="GO" id="GO:0016787">
    <property type="term" value="F:hydrolase activity"/>
    <property type="evidence" value="ECO:0007669"/>
    <property type="project" value="UniProtKB-KW"/>
</dbReference>
<dbReference type="Proteomes" id="UP000076632">
    <property type="component" value="Unassembled WGS sequence"/>
</dbReference>
<feature type="active site" description="Charge relay system" evidence="3">
    <location>
        <position position="135"/>
    </location>
</feature>
<dbReference type="AlphaFoldDB" id="A0A165JFU9"/>
<evidence type="ECO:0000256" key="4">
    <source>
        <dbReference type="PIRSR" id="PIRSR001221-2"/>
    </source>
</evidence>
<evidence type="ECO:0000256" key="3">
    <source>
        <dbReference type="PIRSR" id="PIRSR001221-1"/>
    </source>
</evidence>
<sequence length="563" mass="62434">MTVSNGTRSWQEIAHDYQKHRDETVARVDPAIPDAPAKLPLNVTGLPKQLLSAREIEITEQTVPELKQKLSTGEWKCVDVIKAFLRRAGLGQKLVNCVAELLPERAIKRAEELDQYLEEHKRPIGPLHGIPISVKEHLGMKGLDLNAGFCSFVGKVPDEDAHLLKILWEAGCVFYVRSTQPQTLMHLETSSNLCGVTVNPFNRALTCGGSSGGEGALQGIGGSILGIGSDIGGSIRSPAANNGAYGFRPSTYRLPTGGYASAMPGADSIVGVVGPLSNSLEGIELFMQTVIDAQPWLKEPSLVPLPWKQPDPNWFTDHSGKFKIKVGVLWTDEVVKPHPPVLRALKEVVEKLKQTEGYEIVEWKPYKHDLAWDIIASLYFPDGGAKESAAIDSSGEPWRPLSEFIIKDNPLVKAHSIDDIWFWHRQRNEYRTDYAKLWNSTAVKDHGKGVLEGAVDVILCPVGPGAAPPINCARYWGYTSQWNLLDYPSVVFPVTKVKPDVDVTETDYKPLNDQDEYNYKLYEPELYRDAPVALQLVARRYEDEKVLKALELIQKATGAPFEK</sequence>
<dbReference type="GeneID" id="28896619"/>
<comment type="similarity">
    <text evidence="1">Belongs to the amidase family.</text>
</comment>
<dbReference type="Gene3D" id="3.90.1300.10">
    <property type="entry name" value="Amidase signature (AS) domain"/>
    <property type="match status" value="1"/>
</dbReference>
<evidence type="ECO:0000313" key="7">
    <source>
        <dbReference type="Proteomes" id="UP000076632"/>
    </source>
</evidence>
<dbReference type="STRING" id="1328760.A0A165JFU9"/>